<dbReference type="AlphaFoldDB" id="A0A433D8X7"/>
<organism evidence="4 5">
    <name type="scientific">Jimgerdemannia flammicorona</name>
    <dbReference type="NCBI Taxonomy" id="994334"/>
    <lineage>
        <taxon>Eukaryota</taxon>
        <taxon>Fungi</taxon>
        <taxon>Fungi incertae sedis</taxon>
        <taxon>Mucoromycota</taxon>
        <taxon>Mucoromycotina</taxon>
        <taxon>Endogonomycetes</taxon>
        <taxon>Endogonales</taxon>
        <taxon>Endogonaceae</taxon>
        <taxon>Jimgerdemannia</taxon>
    </lineage>
</organism>
<evidence type="ECO:0000313" key="4">
    <source>
        <dbReference type="EMBL" id="RUP47324.1"/>
    </source>
</evidence>
<dbReference type="EMBL" id="RBNI01004673">
    <property type="protein sequence ID" value="RUP47324.1"/>
    <property type="molecule type" value="Genomic_DNA"/>
</dbReference>
<dbReference type="Pfam" id="PF00400">
    <property type="entry name" value="WD40"/>
    <property type="match status" value="1"/>
</dbReference>
<name>A0A433D8X7_9FUNG</name>
<dbReference type="SMART" id="SM00320">
    <property type="entry name" value="WD40"/>
    <property type="match status" value="2"/>
</dbReference>
<dbReference type="InterPro" id="IPR036322">
    <property type="entry name" value="WD40_repeat_dom_sf"/>
</dbReference>
<dbReference type="OrthoDB" id="2150324at2759"/>
<dbReference type="GO" id="GO:0006888">
    <property type="term" value="P:endoplasmic reticulum to Golgi vesicle-mediated transport"/>
    <property type="evidence" value="ECO:0007669"/>
    <property type="project" value="TreeGrafter"/>
</dbReference>
<dbReference type="InterPro" id="IPR050844">
    <property type="entry name" value="Coatomer_complex_subunit"/>
</dbReference>
<dbReference type="GO" id="GO:0006886">
    <property type="term" value="P:intracellular protein transport"/>
    <property type="evidence" value="ECO:0007669"/>
    <property type="project" value="TreeGrafter"/>
</dbReference>
<evidence type="ECO:0000313" key="5">
    <source>
        <dbReference type="Proteomes" id="UP000268093"/>
    </source>
</evidence>
<proteinExistence type="predicted"/>
<dbReference type="Proteomes" id="UP000268093">
    <property type="component" value="Unassembled WGS sequence"/>
</dbReference>
<dbReference type="PANTHER" id="PTHR19876">
    <property type="entry name" value="COATOMER"/>
    <property type="match status" value="1"/>
</dbReference>
<protein>
    <submittedName>
        <fullName evidence="4">WD40-repeat-containing domain protein</fullName>
    </submittedName>
</protein>
<accession>A0A433D8X7</accession>
<dbReference type="PANTHER" id="PTHR19876:SF2">
    <property type="entry name" value="COATOMER SUBUNIT BETA"/>
    <property type="match status" value="1"/>
</dbReference>
<comment type="caution">
    <text evidence="4">The sequence shown here is derived from an EMBL/GenBank/DDBJ whole genome shotgun (WGS) entry which is preliminary data.</text>
</comment>
<feature type="non-terminal residue" evidence="4">
    <location>
        <position position="125"/>
    </location>
</feature>
<sequence>MSKPWLLVCDYWNNNVIIWDLEARCMVKLSLSNVYTFPFYVLTAPTALTALFIENENAFVVGDKNGKLSIFNYTSHKRVGKVAGHRNARRCITFHETAPIVLTSSDDGMIRQWDYSTPTKWTLTT</sequence>
<dbReference type="PROSITE" id="PS50082">
    <property type="entry name" value="WD_REPEATS_2"/>
    <property type="match status" value="1"/>
</dbReference>
<keyword evidence="1 3" id="KW-0853">WD repeat</keyword>
<gene>
    <name evidence="4" type="ORF">BC936DRAFT_145855</name>
</gene>
<feature type="repeat" description="WD" evidence="3">
    <location>
        <begin position="82"/>
        <end position="117"/>
    </location>
</feature>
<dbReference type="InterPro" id="IPR001680">
    <property type="entry name" value="WD40_rpt"/>
</dbReference>
<keyword evidence="2" id="KW-0677">Repeat</keyword>
<reference evidence="4 5" key="1">
    <citation type="journal article" date="2018" name="New Phytol.">
        <title>Phylogenomics of Endogonaceae and evolution of mycorrhizas within Mucoromycota.</title>
        <authorList>
            <person name="Chang Y."/>
            <person name="Desiro A."/>
            <person name="Na H."/>
            <person name="Sandor L."/>
            <person name="Lipzen A."/>
            <person name="Clum A."/>
            <person name="Barry K."/>
            <person name="Grigoriev I.V."/>
            <person name="Martin F.M."/>
            <person name="Stajich J.E."/>
            <person name="Smith M.E."/>
            <person name="Bonito G."/>
            <person name="Spatafora J.W."/>
        </authorList>
    </citation>
    <scope>NUCLEOTIDE SEQUENCE [LARGE SCALE GENOMIC DNA]</scope>
    <source>
        <strain evidence="4 5">GMNB39</strain>
    </source>
</reference>
<dbReference type="SUPFAM" id="SSF50978">
    <property type="entry name" value="WD40 repeat-like"/>
    <property type="match status" value="1"/>
</dbReference>
<dbReference type="PROSITE" id="PS50294">
    <property type="entry name" value="WD_REPEATS_REGION"/>
    <property type="match status" value="1"/>
</dbReference>
<evidence type="ECO:0000256" key="2">
    <source>
        <dbReference type="ARBA" id="ARBA00022737"/>
    </source>
</evidence>
<evidence type="ECO:0000256" key="1">
    <source>
        <dbReference type="ARBA" id="ARBA00022574"/>
    </source>
</evidence>
<evidence type="ECO:0000256" key="3">
    <source>
        <dbReference type="PROSITE-ProRule" id="PRU00221"/>
    </source>
</evidence>
<dbReference type="GO" id="GO:0006890">
    <property type="term" value="P:retrograde vesicle-mediated transport, Golgi to endoplasmic reticulum"/>
    <property type="evidence" value="ECO:0007669"/>
    <property type="project" value="TreeGrafter"/>
</dbReference>
<dbReference type="GO" id="GO:0006891">
    <property type="term" value="P:intra-Golgi vesicle-mediated transport"/>
    <property type="evidence" value="ECO:0007669"/>
    <property type="project" value="TreeGrafter"/>
</dbReference>
<dbReference type="GO" id="GO:0030126">
    <property type="term" value="C:COPI vesicle coat"/>
    <property type="evidence" value="ECO:0007669"/>
    <property type="project" value="TreeGrafter"/>
</dbReference>
<dbReference type="Gene3D" id="2.130.10.10">
    <property type="entry name" value="YVTN repeat-like/Quinoprotein amine dehydrogenase"/>
    <property type="match status" value="1"/>
</dbReference>
<keyword evidence="5" id="KW-1185">Reference proteome</keyword>
<dbReference type="InterPro" id="IPR015943">
    <property type="entry name" value="WD40/YVTN_repeat-like_dom_sf"/>
</dbReference>